<evidence type="ECO:0000313" key="2">
    <source>
        <dbReference type="EMBL" id="MFD2110468.1"/>
    </source>
</evidence>
<keyword evidence="3" id="KW-1185">Reference proteome</keyword>
<evidence type="ECO:0000313" key="3">
    <source>
        <dbReference type="Proteomes" id="UP001597337"/>
    </source>
</evidence>
<name>A0ABW4Y693_9GAMM</name>
<evidence type="ECO:0000256" key="1">
    <source>
        <dbReference type="SAM" id="MobiDB-lite"/>
    </source>
</evidence>
<proteinExistence type="predicted"/>
<organism evidence="2 3">
    <name type="scientific">Thiorhodococcus fuscus</name>
    <dbReference type="NCBI Taxonomy" id="527200"/>
    <lineage>
        <taxon>Bacteria</taxon>
        <taxon>Pseudomonadati</taxon>
        <taxon>Pseudomonadota</taxon>
        <taxon>Gammaproteobacteria</taxon>
        <taxon>Chromatiales</taxon>
        <taxon>Chromatiaceae</taxon>
        <taxon>Thiorhodococcus</taxon>
    </lineage>
</organism>
<accession>A0ABW4Y693</accession>
<dbReference type="EMBL" id="JBHUHX010000003">
    <property type="protein sequence ID" value="MFD2110468.1"/>
    <property type="molecule type" value="Genomic_DNA"/>
</dbReference>
<comment type="caution">
    <text evidence="2">The sequence shown here is derived from an EMBL/GenBank/DDBJ whole genome shotgun (WGS) entry which is preliminary data.</text>
</comment>
<sequence>MGSPDVAASGIREQPCPKRPGNTDHLLILSGATAPTMTTQADTSLFCMINSADPERNGGHQEVAFVESNIADDQTLLDGFDVI</sequence>
<feature type="region of interest" description="Disordered" evidence="1">
    <location>
        <begin position="1"/>
        <end position="23"/>
    </location>
</feature>
<protein>
    <submittedName>
        <fullName evidence="2">Uncharacterized protein</fullName>
    </submittedName>
</protein>
<reference evidence="3" key="1">
    <citation type="journal article" date="2019" name="Int. J. Syst. Evol. Microbiol.">
        <title>The Global Catalogue of Microorganisms (GCM) 10K type strain sequencing project: providing services to taxonomists for standard genome sequencing and annotation.</title>
        <authorList>
            <consortium name="The Broad Institute Genomics Platform"/>
            <consortium name="The Broad Institute Genome Sequencing Center for Infectious Disease"/>
            <person name="Wu L."/>
            <person name="Ma J."/>
        </authorList>
    </citation>
    <scope>NUCLEOTIDE SEQUENCE [LARGE SCALE GENOMIC DNA]</scope>
    <source>
        <strain evidence="3">KACC 12597</strain>
    </source>
</reference>
<gene>
    <name evidence="2" type="ORF">ACFSJC_01280</name>
</gene>
<dbReference type="Proteomes" id="UP001597337">
    <property type="component" value="Unassembled WGS sequence"/>
</dbReference>